<dbReference type="AlphaFoldDB" id="A0A1Z4BYN6"/>
<dbReference type="PROSITE" id="PS50878">
    <property type="entry name" value="RT_POL"/>
    <property type="match status" value="1"/>
</dbReference>
<evidence type="ECO:0000256" key="1">
    <source>
        <dbReference type="ARBA" id="ARBA00034120"/>
    </source>
</evidence>
<keyword evidence="4" id="KW-1185">Reference proteome</keyword>
<dbReference type="KEGG" id="mpsy:CEK71_10090"/>
<reference evidence="3 4" key="1">
    <citation type="submission" date="2017-06" db="EMBL/GenBank/DDBJ databases">
        <title>Genome Sequencing of the methanotroph Methylovulum psychrotolerants str. HV10-M2 isolated from a high-altitude environment.</title>
        <authorList>
            <person name="Mateos-Rivera A."/>
        </authorList>
    </citation>
    <scope>NUCLEOTIDE SEQUENCE [LARGE SCALE GENOMIC DNA]</scope>
    <source>
        <strain evidence="3 4">HV10_M2</strain>
    </source>
</reference>
<dbReference type="Pfam" id="PF00078">
    <property type="entry name" value="RVT_1"/>
    <property type="match status" value="1"/>
</dbReference>
<feature type="domain" description="Reverse transcriptase" evidence="2">
    <location>
        <begin position="49"/>
        <end position="274"/>
    </location>
</feature>
<dbReference type="Proteomes" id="UP000197019">
    <property type="component" value="Chromosome"/>
</dbReference>
<dbReference type="PANTHER" id="PTHR34047">
    <property type="entry name" value="NUCLEAR INTRON MATURASE 1, MITOCHONDRIAL-RELATED"/>
    <property type="match status" value="1"/>
</dbReference>
<dbReference type="InterPro" id="IPR000477">
    <property type="entry name" value="RT_dom"/>
</dbReference>
<dbReference type="InterPro" id="IPR043502">
    <property type="entry name" value="DNA/RNA_pol_sf"/>
</dbReference>
<protein>
    <submittedName>
        <fullName evidence="3">Retron-type reverse transcriptase</fullName>
    </submittedName>
</protein>
<dbReference type="EMBL" id="CP022129">
    <property type="protein sequence ID" value="ASF46395.1"/>
    <property type="molecule type" value="Genomic_DNA"/>
</dbReference>
<evidence type="ECO:0000313" key="4">
    <source>
        <dbReference type="Proteomes" id="UP000197019"/>
    </source>
</evidence>
<evidence type="ECO:0000259" key="2">
    <source>
        <dbReference type="PROSITE" id="PS50878"/>
    </source>
</evidence>
<sequence length="279" mass="31821">MAKGLLELAMSPDILDQSWRRLQSEHTPWSPTVSRDELEHHFVGHFLALRDEVLAGSYRPKPLRQFPMQKPDGKSRIITAQYLADKVIQRAILTVLEPKAEQLFHDSSFAYRPKRNVEQALNKAKEHIRCGRDWLVDADIESFFDTIPHVLLLKRLKPFVADNKAMKLMALWLKQGAHQKSLLGKVRGIPQGSVLSPLLCNLYLHDFDQSLSRANIPFVRFADDFLLFTDSKMNALAAKAYAKNQLGKLDLNLHPVKSRIVQSGPHVIFLGQKLPYATR</sequence>
<dbReference type="OrthoDB" id="9793236at2"/>
<dbReference type="PANTHER" id="PTHR34047:SF8">
    <property type="entry name" value="PROTEIN YKFC"/>
    <property type="match status" value="1"/>
</dbReference>
<name>A0A1Z4BYN6_9GAMM</name>
<accession>A0A1Z4BYN6</accession>
<proteinExistence type="inferred from homology"/>
<comment type="similarity">
    <text evidence="1">Belongs to the bacterial reverse transcriptase family.</text>
</comment>
<dbReference type="SUPFAM" id="SSF56672">
    <property type="entry name" value="DNA/RNA polymerases"/>
    <property type="match status" value="1"/>
</dbReference>
<dbReference type="InterPro" id="IPR051083">
    <property type="entry name" value="GrpII_Intron_Splice-Mob/Def"/>
</dbReference>
<dbReference type="RefSeq" id="WP_088619267.1">
    <property type="nucleotide sequence ID" value="NZ_CP022129.1"/>
</dbReference>
<keyword evidence="3" id="KW-0548">Nucleotidyltransferase</keyword>
<keyword evidence="3" id="KW-0695">RNA-directed DNA polymerase</keyword>
<organism evidence="3 4">
    <name type="scientific">Methylovulum psychrotolerans</name>
    <dbReference type="NCBI Taxonomy" id="1704499"/>
    <lineage>
        <taxon>Bacteria</taxon>
        <taxon>Pseudomonadati</taxon>
        <taxon>Pseudomonadota</taxon>
        <taxon>Gammaproteobacteria</taxon>
        <taxon>Methylococcales</taxon>
        <taxon>Methylococcaceae</taxon>
        <taxon>Methylovulum</taxon>
    </lineage>
</organism>
<gene>
    <name evidence="3" type="ORF">CEK71_10090</name>
</gene>
<dbReference type="GO" id="GO:0003964">
    <property type="term" value="F:RNA-directed DNA polymerase activity"/>
    <property type="evidence" value="ECO:0007669"/>
    <property type="project" value="UniProtKB-KW"/>
</dbReference>
<dbReference type="CDD" id="cd01651">
    <property type="entry name" value="RT_G2_intron"/>
    <property type="match status" value="1"/>
</dbReference>
<keyword evidence="3" id="KW-0808">Transferase</keyword>
<evidence type="ECO:0000313" key="3">
    <source>
        <dbReference type="EMBL" id="ASF46395.1"/>
    </source>
</evidence>